<accession>A0A9Q3M903</accession>
<reference evidence="1" key="1">
    <citation type="submission" date="2020-04" db="EMBL/GenBank/DDBJ databases">
        <title>Global-level population genomics: horizontal gene transfer, symbiosis and evolution in Rhizobia.</title>
        <authorList>
            <person name="Gai Y."/>
        </authorList>
    </citation>
    <scope>NUCLEOTIDE SEQUENCE</scope>
    <source>
        <strain evidence="1">BLR57</strain>
    </source>
</reference>
<organism evidence="1 2">
    <name type="scientific">Rhizobium lentis</name>
    <dbReference type="NCBI Taxonomy" id="1138194"/>
    <lineage>
        <taxon>Bacteria</taxon>
        <taxon>Pseudomonadati</taxon>
        <taxon>Pseudomonadota</taxon>
        <taxon>Alphaproteobacteria</taxon>
        <taxon>Hyphomicrobiales</taxon>
        <taxon>Rhizobiaceae</taxon>
        <taxon>Rhizobium/Agrobacterium group</taxon>
        <taxon>Rhizobium</taxon>
    </lineage>
</organism>
<name>A0A9Q3M903_9HYPH</name>
<evidence type="ECO:0000313" key="1">
    <source>
        <dbReference type="EMBL" id="MBX5024038.1"/>
    </source>
</evidence>
<sequence>MQDLGVDCQALSLLDRDTGLFQAGEGVIDILEQEGQVARPAVPAGMSPPLL</sequence>
<protein>
    <submittedName>
        <fullName evidence="1">Uncharacterized protein</fullName>
    </submittedName>
</protein>
<comment type="caution">
    <text evidence="1">The sequence shown here is derived from an EMBL/GenBank/DDBJ whole genome shotgun (WGS) entry which is preliminary data.</text>
</comment>
<proteinExistence type="predicted"/>
<dbReference type="AlphaFoldDB" id="A0A9Q3M903"/>
<evidence type="ECO:0000313" key="2">
    <source>
        <dbReference type="Proteomes" id="UP000749740"/>
    </source>
</evidence>
<gene>
    <name evidence="1" type="ORF">HJB63_15865</name>
</gene>
<dbReference type="Proteomes" id="UP000749740">
    <property type="component" value="Unassembled WGS sequence"/>
</dbReference>
<dbReference type="EMBL" id="JABDYC010000004">
    <property type="protein sequence ID" value="MBX5024038.1"/>
    <property type="molecule type" value="Genomic_DNA"/>
</dbReference>